<dbReference type="EMBL" id="AP035881">
    <property type="protein sequence ID" value="BFP49807.1"/>
    <property type="molecule type" value="Genomic_DNA"/>
</dbReference>
<dbReference type="PRINTS" id="PR00081">
    <property type="entry name" value="GDHRDH"/>
</dbReference>
<evidence type="ECO:0000256" key="1">
    <source>
        <dbReference type="ARBA" id="ARBA00006484"/>
    </source>
</evidence>
<proteinExistence type="inferred from homology"/>
<dbReference type="InterPro" id="IPR002347">
    <property type="entry name" value="SDR_fam"/>
</dbReference>
<dbReference type="Gene3D" id="3.40.50.720">
    <property type="entry name" value="NAD(P)-binding Rossmann-like Domain"/>
    <property type="match status" value="1"/>
</dbReference>
<dbReference type="SUPFAM" id="SSF51735">
    <property type="entry name" value="NAD(P)-binding Rossmann-fold domains"/>
    <property type="match status" value="1"/>
</dbReference>
<keyword evidence="2" id="KW-0560">Oxidoreductase</keyword>
<name>A0AB33KBE2_9ACTN</name>
<dbReference type="RefSeq" id="WP_407992289.1">
    <property type="nucleotide sequence ID" value="NZ_AP035881.2"/>
</dbReference>
<evidence type="ECO:0000313" key="4">
    <source>
        <dbReference type="EMBL" id="BFP49807.1"/>
    </source>
</evidence>
<protein>
    <submittedName>
        <fullName evidence="4">SDR family NAD(P)-dependent oxidoreductase</fullName>
    </submittedName>
</protein>
<evidence type="ECO:0000256" key="3">
    <source>
        <dbReference type="RuleBase" id="RU000363"/>
    </source>
</evidence>
<reference evidence="4" key="1">
    <citation type="submission" date="2024-07" db="EMBL/GenBank/DDBJ databases">
        <title>Complete genome sequences of cellulolytic bacteria, Kitasatospora sp. CMC57 and Streptomyces sp. CMC78, isolated from Japanese agricultural soil.</title>
        <authorList>
            <person name="Hashimoto T."/>
            <person name="Ito M."/>
            <person name="Iwamoto M."/>
            <person name="Fukahori D."/>
            <person name="Shoda T."/>
            <person name="Sakoda M."/>
            <person name="Morohoshi T."/>
            <person name="Mitsuboshi M."/>
            <person name="Nishizawa T."/>
        </authorList>
    </citation>
    <scope>NUCLEOTIDE SEQUENCE</scope>
    <source>
        <strain evidence="4">CMC57</strain>
    </source>
</reference>
<dbReference type="InterPro" id="IPR020904">
    <property type="entry name" value="Sc_DH/Rdtase_CS"/>
</dbReference>
<dbReference type="PRINTS" id="PR00080">
    <property type="entry name" value="SDRFAMILY"/>
</dbReference>
<dbReference type="AlphaFoldDB" id="A0AB33KBE2"/>
<dbReference type="GO" id="GO:0016020">
    <property type="term" value="C:membrane"/>
    <property type="evidence" value="ECO:0007669"/>
    <property type="project" value="TreeGrafter"/>
</dbReference>
<sequence>MTDTPHTPPTPEAPVALVTGASSGLGAATAARLAEAGWRLLLSGTDGARLEAVAARTGGRALVADLAAPGGTEQLTDRALAAHGRVDVLIANAGIGWRGPFTRMPVDVLARMVEVNLTAPLRLSRLLLPGMLERGRGRIVLVGSIAGVVGVRDEAVYSATKAALNLFAESLRYELQGSGVGVRVVLPGPVDTPFFARRGTPYQRQHPRPIAPERVADTIFKAVGSSRDEFFVPAWFRVPERLHAATPQLFRRLSSRFG</sequence>
<dbReference type="PANTHER" id="PTHR44196:SF1">
    <property type="entry name" value="DEHYDROGENASE_REDUCTASE SDR FAMILY MEMBER 7B"/>
    <property type="match status" value="1"/>
</dbReference>
<gene>
    <name evidence="4" type="ORF">KCMC57_61750</name>
</gene>
<organism evidence="4">
    <name type="scientific">Kitasatospora sp. CMC57</name>
    <dbReference type="NCBI Taxonomy" id="3231513"/>
    <lineage>
        <taxon>Bacteria</taxon>
        <taxon>Bacillati</taxon>
        <taxon>Actinomycetota</taxon>
        <taxon>Actinomycetes</taxon>
        <taxon>Kitasatosporales</taxon>
        <taxon>Streptomycetaceae</taxon>
        <taxon>Kitasatospora</taxon>
    </lineage>
</organism>
<accession>A0AB33KBE2</accession>
<comment type="similarity">
    <text evidence="1 3">Belongs to the short-chain dehydrogenases/reductases (SDR) family.</text>
</comment>
<evidence type="ECO:0000256" key="2">
    <source>
        <dbReference type="ARBA" id="ARBA00023002"/>
    </source>
</evidence>
<dbReference type="InterPro" id="IPR036291">
    <property type="entry name" value="NAD(P)-bd_dom_sf"/>
</dbReference>
<dbReference type="CDD" id="cd05233">
    <property type="entry name" value="SDR_c"/>
    <property type="match status" value="1"/>
</dbReference>
<dbReference type="PANTHER" id="PTHR44196">
    <property type="entry name" value="DEHYDROGENASE/REDUCTASE SDR FAMILY MEMBER 7B"/>
    <property type="match status" value="1"/>
</dbReference>
<dbReference type="Pfam" id="PF00106">
    <property type="entry name" value="adh_short"/>
    <property type="match status" value="1"/>
</dbReference>
<dbReference type="PROSITE" id="PS00061">
    <property type="entry name" value="ADH_SHORT"/>
    <property type="match status" value="1"/>
</dbReference>
<dbReference type="GO" id="GO:0016491">
    <property type="term" value="F:oxidoreductase activity"/>
    <property type="evidence" value="ECO:0007669"/>
    <property type="project" value="UniProtKB-KW"/>
</dbReference>